<feature type="transmembrane region" description="Helical" evidence="9">
    <location>
        <begin position="106"/>
        <end position="133"/>
    </location>
</feature>
<proteinExistence type="inferred from homology"/>
<dbReference type="GO" id="GO:0004190">
    <property type="term" value="F:aspartic-type endopeptidase activity"/>
    <property type="evidence" value="ECO:0007669"/>
    <property type="project" value="UniProtKB-UniRule"/>
</dbReference>
<comment type="pathway">
    <text evidence="9">Protein modification; lipoprotein biosynthesis (signal peptide cleavage).</text>
</comment>
<keyword evidence="5 9" id="KW-0064">Aspartyl protease</keyword>
<keyword evidence="6 9" id="KW-0378">Hydrolase</keyword>
<dbReference type="PANTHER" id="PTHR33695:SF1">
    <property type="entry name" value="LIPOPROTEIN SIGNAL PEPTIDASE"/>
    <property type="match status" value="1"/>
</dbReference>
<dbReference type="InterPro" id="IPR001872">
    <property type="entry name" value="Peptidase_A8"/>
</dbReference>
<dbReference type="Pfam" id="PF01252">
    <property type="entry name" value="Peptidase_A8"/>
    <property type="match status" value="1"/>
</dbReference>
<name>A0A9W6GKH2_9FUSO</name>
<evidence type="ECO:0000256" key="6">
    <source>
        <dbReference type="ARBA" id="ARBA00022801"/>
    </source>
</evidence>
<keyword evidence="8 9" id="KW-0472">Membrane</keyword>
<dbReference type="GO" id="GO:0005886">
    <property type="term" value="C:plasma membrane"/>
    <property type="evidence" value="ECO:0007669"/>
    <property type="project" value="UniProtKB-SubCell"/>
</dbReference>
<keyword evidence="12" id="KW-1185">Reference proteome</keyword>
<comment type="similarity">
    <text evidence="1 9 10">Belongs to the peptidase A8 family.</text>
</comment>
<protein>
    <recommendedName>
        <fullName evidence="9">Lipoprotein signal peptidase</fullName>
        <ecNumber evidence="9">3.4.23.36</ecNumber>
    </recommendedName>
    <alternativeName>
        <fullName evidence="9">Prolipoprotein signal peptidase</fullName>
    </alternativeName>
    <alternativeName>
        <fullName evidence="9">Signal peptidase II</fullName>
        <shortName evidence="9">SPase II</shortName>
    </alternativeName>
</protein>
<dbReference type="EMBL" id="BSDY01000005">
    <property type="protein sequence ID" value="GLI55825.1"/>
    <property type="molecule type" value="Genomic_DNA"/>
</dbReference>
<dbReference type="GO" id="GO:0006508">
    <property type="term" value="P:proteolysis"/>
    <property type="evidence" value="ECO:0007669"/>
    <property type="project" value="UniProtKB-KW"/>
</dbReference>
<comment type="caution">
    <text evidence="11">The sequence shown here is derived from an EMBL/GenBank/DDBJ whole genome shotgun (WGS) entry which is preliminary data.</text>
</comment>
<gene>
    <name evidence="9 11" type="primary">lspA</name>
    <name evidence="11" type="ORF">PM10SUCC1_13390</name>
</gene>
<evidence type="ECO:0000313" key="11">
    <source>
        <dbReference type="EMBL" id="GLI55825.1"/>
    </source>
</evidence>
<dbReference type="RefSeq" id="WP_281834570.1">
    <property type="nucleotide sequence ID" value="NZ_BSDY01000005.1"/>
</dbReference>
<keyword evidence="3 9" id="KW-0645">Protease</keyword>
<dbReference type="EC" id="3.4.23.36" evidence="9"/>
<evidence type="ECO:0000256" key="8">
    <source>
        <dbReference type="ARBA" id="ARBA00023136"/>
    </source>
</evidence>
<dbReference type="NCBIfam" id="TIGR00077">
    <property type="entry name" value="lspA"/>
    <property type="match status" value="1"/>
</dbReference>
<keyword evidence="7 9" id="KW-1133">Transmembrane helix</keyword>
<evidence type="ECO:0000256" key="10">
    <source>
        <dbReference type="RuleBase" id="RU004181"/>
    </source>
</evidence>
<feature type="active site" evidence="9">
    <location>
        <position position="105"/>
    </location>
</feature>
<evidence type="ECO:0000256" key="4">
    <source>
        <dbReference type="ARBA" id="ARBA00022692"/>
    </source>
</evidence>
<evidence type="ECO:0000313" key="12">
    <source>
        <dbReference type="Proteomes" id="UP001144471"/>
    </source>
</evidence>
<comment type="subcellular location">
    <subcellularLocation>
        <location evidence="9">Cell membrane</location>
        <topology evidence="9">Multi-pass membrane protein</topology>
    </subcellularLocation>
</comment>
<comment type="function">
    <text evidence="9">This protein specifically catalyzes the removal of signal peptides from prolipoproteins.</text>
</comment>
<evidence type="ECO:0000256" key="9">
    <source>
        <dbReference type="HAMAP-Rule" id="MF_00161"/>
    </source>
</evidence>
<evidence type="ECO:0000256" key="5">
    <source>
        <dbReference type="ARBA" id="ARBA00022750"/>
    </source>
</evidence>
<reference evidence="11" key="1">
    <citation type="submission" date="2022-12" db="EMBL/GenBank/DDBJ databases">
        <title>Reference genome sequencing for broad-spectrum identification of bacterial and archaeal isolates by mass spectrometry.</title>
        <authorList>
            <person name="Sekiguchi Y."/>
            <person name="Tourlousse D.M."/>
        </authorList>
    </citation>
    <scope>NUCLEOTIDE SEQUENCE</scope>
    <source>
        <strain evidence="11">10succ1</strain>
    </source>
</reference>
<accession>A0A9W6GKH2</accession>
<evidence type="ECO:0000256" key="1">
    <source>
        <dbReference type="ARBA" id="ARBA00006139"/>
    </source>
</evidence>
<dbReference type="HAMAP" id="MF_00161">
    <property type="entry name" value="LspA"/>
    <property type="match status" value="1"/>
</dbReference>
<evidence type="ECO:0000256" key="3">
    <source>
        <dbReference type="ARBA" id="ARBA00022670"/>
    </source>
</evidence>
<evidence type="ECO:0000256" key="2">
    <source>
        <dbReference type="ARBA" id="ARBA00022475"/>
    </source>
</evidence>
<feature type="transmembrane region" description="Helical" evidence="9">
    <location>
        <begin position="57"/>
        <end position="75"/>
    </location>
</feature>
<comment type="catalytic activity">
    <reaction evidence="9">
        <text>Release of signal peptides from bacterial membrane prolipoproteins. Hydrolyzes -Xaa-Yaa-Zaa-|-(S,diacylglyceryl)Cys-, in which Xaa is hydrophobic (preferably Leu), and Yaa (Ala or Ser) and Zaa (Gly or Ala) have small, neutral side chains.</text>
        <dbReference type="EC" id="3.4.23.36"/>
    </reaction>
</comment>
<dbReference type="Proteomes" id="UP001144471">
    <property type="component" value="Unassembled WGS sequence"/>
</dbReference>
<sequence>MHWILILVLFIVDIYTKIIAEKKLKYQPRSYFGGKLQFYYVRNFGIAFNRLNHKKNFILICNFVLLFYIGYLLLFSPMNKTGLALVLAGGLGNTLNRLIRGYVIDFLYFAIKGFPVFNLADFYIFGGMGIILVQDLF</sequence>
<evidence type="ECO:0000256" key="7">
    <source>
        <dbReference type="ARBA" id="ARBA00022989"/>
    </source>
</evidence>
<keyword evidence="4 9" id="KW-0812">Transmembrane</keyword>
<dbReference type="AlphaFoldDB" id="A0A9W6GKH2"/>
<comment type="caution">
    <text evidence="9">Lacks conserved residue(s) required for the propagation of feature annotation.</text>
</comment>
<organism evidence="11 12">
    <name type="scientific">Propionigenium maris DSM 9537</name>
    <dbReference type="NCBI Taxonomy" id="1123000"/>
    <lineage>
        <taxon>Bacteria</taxon>
        <taxon>Fusobacteriati</taxon>
        <taxon>Fusobacteriota</taxon>
        <taxon>Fusobacteriia</taxon>
        <taxon>Fusobacteriales</taxon>
        <taxon>Fusobacteriaceae</taxon>
        <taxon>Propionigenium</taxon>
    </lineage>
</organism>
<keyword evidence="11" id="KW-0449">Lipoprotein</keyword>
<keyword evidence="2 9" id="KW-1003">Cell membrane</keyword>
<dbReference type="PANTHER" id="PTHR33695">
    <property type="entry name" value="LIPOPROTEIN SIGNAL PEPTIDASE"/>
    <property type="match status" value="1"/>
</dbReference>
<feature type="active site" evidence="9">
    <location>
        <position position="121"/>
    </location>
</feature>
<dbReference type="PRINTS" id="PR00781">
    <property type="entry name" value="LIPOSIGPTASE"/>
</dbReference>